<dbReference type="STRING" id="1287681.M7U1U4"/>
<sequence>MLPNHIFGCRKRPLTTADFLYENCVQDEIPDDPEVLADFGFNRCKTQSEVSHLLGVYIGLFKYLDVPSEHVDAWRRENTLLANITRCFQEVPESSRGSYYPWLLRNTHVLEQSAPDSAGMPFGPGYGQRLVENATQYLEDEDKDKAFHQLEPVSKKESFLLFAFALDNGNPNSAWDNADIWYAFGFSVSVGSSFDMSPRTLRHAEGRLGSMYNSLIAGNQHLKGYFESLGGPYYGPTGPNSPTCPFGEFWRAYDAFTLPTVFDKYGKGNEIDRAYPHLRAFLSCPEHERPLVWRLCHYISVDDVNAVGALPQLRDAAETYGIGLRLNPRDRLIMYEFYKELLGAADPLHLQEACDTGTLLRFSKQCLKKGIDHRVCSLLAELDVSKRFQMRLAGEPGHIPQTQVDP</sequence>
<keyword evidence="2" id="KW-1185">Reference proteome</keyword>
<name>M7U1U4_EUTLA</name>
<evidence type="ECO:0000313" key="1">
    <source>
        <dbReference type="EMBL" id="EMR72910.1"/>
    </source>
</evidence>
<dbReference type="KEGG" id="ela:UCREL1_33"/>
<dbReference type="AlphaFoldDB" id="M7U1U4"/>
<dbReference type="eggNOG" id="ENOG502S8AN">
    <property type="taxonomic scope" value="Eukaryota"/>
</dbReference>
<dbReference type="OrthoDB" id="4851849at2759"/>
<proteinExistence type="predicted"/>
<accession>M7U1U4</accession>
<dbReference type="EMBL" id="KB705355">
    <property type="protein sequence ID" value="EMR72910.1"/>
    <property type="molecule type" value="Genomic_DNA"/>
</dbReference>
<dbReference type="Proteomes" id="UP000012174">
    <property type="component" value="Unassembled WGS sequence"/>
</dbReference>
<reference evidence="2" key="1">
    <citation type="journal article" date="2013" name="Genome Announc.">
        <title>Draft genome sequence of the grapevine dieback fungus Eutypa lata UCR-EL1.</title>
        <authorList>
            <person name="Blanco-Ulate B."/>
            <person name="Rolshausen P.E."/>
            <person name="Cantu D."/>
        </authorList>
    </citation>
    <scope>NUCLEOTIDE SEQUENCE [LARGE SCALE GENOMIC DNA]</scope>
    <source>
        <strain evidence="2">UCR-EL1</strain>
    </source>
</reference>
<organism evidence="1 2">
    <name type="scientific">Eutypa lata (strain UCR-EL1)</name>
    <name type="common">Grapevine dieback disease fungus</name>
    <name type="synonym">Eutypa armeniacae</name>
    <dbReference type="NCBI Taxonomy" id="1287681"/>
    <lineage>
        <taxon>Eukaryota</taxon>
        <taxon>Fungi</taxon>
        <taxon>Dikarya</taxon>
        <taxon>Ascomycota</taxon>
        <taxon>Pezizomycotina</taxon>
        <taxon>Sordariomycetes</taxon>
        <taxon>Xylariomycetidae</taxon>
        <taxon>Xylariales</taxon>
        <taxon>Diatrypaceae</taxon>
        <taxon>Eutypa</taxon>
    </lineage>
</organism>
<gene>
    <name evidence="1" type="ORF">UCREL1_33</name>
</gene>
<dbReference type="HOGENOM" id="CLU_041565_1_0_1"/>
<protein>
    <submittedName>
        <fullName evidence="1">Uncharacterized protein</fullName>
    </submittedName>
</protein>
<dbReference type="OMA" id="FCTAHES"/>
<evidence type="ECO:0000313" key="2">
    <source>
        <dbReference type="Proteomes" id="UP000012174"/>
    </source>
</evidence>